<dbReference type="AlphaFoldDB" id="A0A0G2ZEX5"/>
<dbReference type="SUPFAM" id="SSF46911">
    <property type="entry name" value="Ribosomal protein S18"/>
    <property type="match status" value="1"/>
</dbReference>
<comment type="function">
    <text evidence="5">Binds as a heterodimer with protein bS6 to the central domain of the 16S rRNA, where it helps stabilize the platform of the 30S subunit.</text>
</comment>
<evidence type="ECO:0000313" key="8">
    <source>
        <dbReference type="Proteomes" id="UP000035159"/>
    </source>
</evidence>
<sequence length="74" mass="8901">MRERRRKTKKKCRLCSMKLTYVDYKNTSLLRDFMTDKGKIIPKRITGNCAKHQRMIKTAIKRARHMALLPYTKE</sequence>
<name>A0A0G2ZEX5_9BACT</name>
<dbReference type="KEGG" id="kpf:IX53_09955"/>
<reference evidence="7 8" key="1">
    <citation type="submission" date="2015-04" db="EMBL/GenBank/DDBJ databases">
        <title>Complete Genome Sequence of Kosmotoga pacifica SLHLJ1.</title>
        <authorList>
            <person name="Jiang L.J."/>
            <person name="Shao Z.Z."/>
            <person name="Jebbar M."/>
        </authorList>
    </citation>
    <scope>NUCLEOTIDE SEQUENCE [LARGE SCALE GENOMIC DNA]</scope>
    <source>
        <strain evidence="7 8">SLHLJ1</strain>
    </source>
</reference>
<evidence type="ECO:0000256" key="3">
    <source>
        <dbReference type="ARBA" id="ARBA00023274"/>
    </source>
</evidence>
<dbReference type="HAMAP" id="MF_00270">
    <property type="entry name" value="Ribosomal_bS18"/>
    <property type="match status" value="1"/>
</dbReference>
<dbReference type="InterPro" id="IPR001648">
    <property type="entry name" value="Ribosomal_bS18"/>
</dbReference>
<dbReference type="PANTHER" id="PTHR13479:SF40">
    <property type="entry name" value="SMALL RIBOSOMAL SUBUNIT PROTEIN BS18M"/>
    <property type="match status" value="1"/>
</dbReference>
<dbReference type="Proteomes" id="UP000035159">
    <property type="component" value="Chromosome"/>
</dbReference>
<keyword evidence="8" id="KW-1185">Reference proteome</keyword>
<dbReference type="GO" id="GO:0022627">
    <property type="term" value="C:cytosolic small ribosomal subunit"/>
    <property type="evidence" value="ECO:0007669"/>
    <property type="project" value="TreeGrafter"/>
</dbReference>
<dbReference type="GO" id="GO:0003735">
    <property type="term" value="F:structural constituent of ribosome"/>
    <property type="evidence" value="ECO:0007669"/>
    <property type="project" value="InterPro"/>
</dbReference>
<evidence type="ECO:0000256" key="5">
    <source>
        <dbReference type="HAMAP-Rule" id="MF_00270"/>
    </source>
</evidence>
<dbReference type="PRINTS" id="PR00974">
    <property type="entry name" value="RIBOSOMALS18"/>
</dbReference>
<dbReference type="InterPro" id="IPR036870">
    <property type="entry name" value="Ribosomal_bS18_sf"/>
</dbReference>
<keyword evidence="3 5" id="KW-0687">Ribonucleoprotein</keyword>
<gene>
    <name evidence="5" type="primary">rpsR</name>
    <name evidence="7" type="ORF">IX53_09955</name>
</gene>
<dbReference type="InterPro" id="IPR018275">
    <property type="entry name" value="Ribosomal_bS18_CS"/>
</dbReference>
<dbReference type="PANTHER" id="PTHR13479">
    <property type="entry name" value="30S RIBOSOMAL PROTEIN S18"/>
    <property type="match status" value="1"/>
</dbReference>
<comment type="subunit">
    <text evidence="5">Part of the 30S ribosomal subunit. Forms a tight heterodimer with protein bS6.</text>
</comment>
<dbReference type="Pfam" id="PF01084">
    <property type="entry name" value="Ribosomal_S18"/>
    <property type="match status" value="1"/>
</dbReference>
<evidence type="ECO:0000256" key="1">
    <source>
        <dbReference type="ARBA" id="ARBA00005589"/>
    </source>
</evidence>
<evidence type="ECO:0000256" key="4">
    <source>
        <dbReference type="ARBA" id="ARBA00035141"/>
    </source>
</evidence>
<dbReference type="NCBIfam" id="TIGR00165">
    <property type="entry name" value="S18"/>
    <property type="match status" value="1"/>
</dbReference>
<protein>
    <recommendedName>
        <fullName evidence="4 5">Small ribosomal subunit protein bS18</fullName>
    </recommendedName>
</protein>
<comment type="similarity">
    <text evidence="1 5 6">Belongs to the bacterial ribosomal protein bS18 family.</text>
</comment>
<accession>A0A0G2ZEX5</accession>
<proteinExistence type="inferred from homology"/>
<dbReference type="GO" id="GO:0006412">
    <property type="term" value="P:translation"/>
    <property type="evidence" value="ECO:0007669"/>
    <property type="project" value="UniProtKB-UniRule"/>
</dbReference>
<dbReference type="Gene3D" id="4.10.640.10">
    <property type="entry name" value="Ribosomal protein S18"/>
    <property type="match status" value="1"/>
</dbReference>
<keyword evidence="5" id="KW-0699">rRNA-binding</keyword>
<dbReference type="PATRIC" id="fig|1330330.3.peg.2030"/>
<dbReference type="RefSeq" id="WP_047755234.1">
    <property type="nucleotide sequence ID" value="NZ_CAJUHA010000010.1"/>
</dbReference>
<evidence type="ECO:0000256" key="6">
    <source>
        <dbReference type="RuleBase" id="RU003910"/>
    </source>
</evidence>
<evidence type="ECO:0000256" key="2">
    <source>
        <dbReference type="ARBA" id="ARBA00022980"/>
    </source>
</evidence>
<dbReference type="STRING" id="1330330.IX53_09955"/>
<keyword evidence="5" id="KW-0694">RNA-binding</keyword>
<keyword evidence="2 5" id="KW-0689">Ribosomal protein</keyword>
<dbReference type="GO" id="GO:0070181">
    <property type="term" value="F:small ribosomal subunit rRNA binding"/>
    <property type="evidence" value="ECO:0007669"/>
    <property type="project" value="TreeGrafter"/>
</dbReference>
<dbReference type="OrthoDB" id="9812008at2"/>
<evidence type="ECO:0000313" key="7">
    <source>
        <dbReference type="EMBL" id="AKI98099.1"/>
    </source>
</evidence>
<dbReference type="EMBL" id="CP011232">
    <property type="protein sequence ID" value="AKI98099.1"/>
    <property type="molecule type" value="Genomic_DNA"/>
</dbReference>
<organism evidence="7 8">
    <name type="scientific">Kosmotoga pacifica</name>
    <dbReference type="NCBI Taxonomy" id="1330330"/>
    <lineage>
        <taxon>Bacteria</taxon>
        <taxon>Thermotogati</taxon>
        <taxon>Thermotogota</taxon>
        <taxon>Thermotogae</taxon>
        <taxon>Kosmotogales</taxon>
        <taxon>Kosmotogaceae</taxon>
        <taxon>Kosmotoga</taxon>
    </lineage>
</organism>
<dbReference type="PROSITE" id="PS00057">
    <property type="entry name" value="RIBOSOMAL_S18"/>
    <property type="match status" value="1"/>
</dbReference>